<comment type="caution">
    <text evidence="2">The sequence shown here is derived from an EMBL/GenBank/DDBJ whole genome shotgun (WGS) entry which is preliminary data.</text>
</comment>
<reference evidence="2" key="2">
    <citation type="journal article" date="2021" name="BMC Microbiol.">
        <title>The diversity among the species Tetragenococcus halophilus including new isolates from a lupine seed fermentation.</title>
        <authorList>
            <person name="Link T."/>
            <person name="Vogel R.F."/>
            <person name="Ehrmann M.A."/>
        </authorList>
    </citation>
    <scope>NUCLEOTIDE SEQUENCE</scope>
    <source>
        <strain evidence="2">TMW 2.2257</strain>
    </source>
</reference>
<dbReference type="Gene3D" id="2.30.24.10">
    <property type="entry name" value="CAT RNA-binding domain"/>
    <property type="match status" value="1"/>
</dbReference>
<protein>
    <recommendedName>
        <fullName evidence="1">CAT RNA-binding domain-containing protein</fullName>
    </recommendedName>
</protein>
<accession>A0AB35HLG2</accession>
<evidence type="ECO:0000259" key="1">
    <source>
        <dbReference type="SMART" id="SM01061"/>
    </source>
</evidence>
<gene>
    <name evidence="2" type="ORF">HXW75_01010</name>
</gene>
<dbReference type="GO" id="GO:0003723">
    <property type="term" value="F:RNA binding"/>
    <property type="evidence" value="ECO:0007669"/>
    <property type="project" value="InterPro"/>
</dbReference>
<organism evidence="2 3">
    <name type="scientific">Tetragenococcus halophilus</name>
    <name type="common">Pediococcus halophilus</name>
    <dbReference type="NCBI Taxonomy" id="51669"/>
    <lineage>
        <taxon>Bacteria</taxon>
        <taxon>Bacillati</taxon>
        <taxon>Bacillota</taxon>
        <taxon>Bacilli</taxon>
        <taxon>Lactobacillales</taxon>
        <taxon>Enterococcaceae</taxon>
        <taxon>Tetragenococcus</taxon>
    </lineage>
</organism>
<name>A0AB35HLG2_TETHA</name>
<dbReference type="AlphaFoldDB" id="A0AB35HLG2"/>
<dbReference type="RefSeq" id="WP_212880507.1">
    <property type="nucleotide sequence ID" value="NZ_BLRO02000034.1"/>
</dbReference>
<evidence type="ECO:0000313" key="3">
    <source>
        <dbReference type="Proteomes" id="UP001057280"/>
    </source>
</evidence>
<sequence length="53" mass="5871">MKIVQVFSHNALAAENVDGKTMVLVGKGIGFNRHKGDRIDKNIATKIYVESKQ</sequence>
<evidence type="ECO:0000313" key="2">
    <source>
        <dbReference type="EMBL" id="MCO8297058.1"/>
    </source>
</evidence>
<dbReference type="InterPro" id="IPR036650">
    <property type="entry name" value="CAT_RNA-bd_dom_sf"/>
</dbReference>
<dbReference type="Proteomes" id="UP001057280">
    <property type="component" value="Unassembled WGS sequence"/>
</dbReference>
<dbReference type="SMART" id="SM01061">
    <property type="entry name" value="CAT_RBD"/>
    <property type="match status" value="1"/>
</dbReference>
<dbReference type="SUPFAM" id="SSF50151">
    <property type="entry name" value="SacY-like RNA-binding domain"/>
    <property type="match status" value="1"/>
</dbReference>
<dbReference type="EMBL" id="JACACB010000002">
    <property type="protein sequence ID" value="MCO8297058.1"/>
    <property type="molecule type" value="Genomic_DNA"/>
</dbReference>
<dbReference type="Pfam" id="PF03123">
    <property type="entry name" value="CAT_RBD"/>
    <property type="match status" value="1"/>
</dbReference>
<feature type="domain" description="CAT RNA-binding" evidence="1">
    <location>
        <begin position="1"/>
        <end position="53"/>
    </location>
</feature>
<dbReference type="InterPro" id="IPR004341">
    <property type="entry name" value="CAT_RNA-bd_dom"/>
</dbReference>
<reference evidence="2" key="1">
    <citation type="submission" date="2020-06" db="EMBL/GenBank/DDBJ databases">
        <authorList>
            <person name="Link T."/>
            <person name="Ehrmann M."/>
        </authorList>
    </citation>
    <scope>NUCLEOTIDE SEQUENCE</scope>
    <source>
        <strain evidence="2">TMW 2.2257</strain>
    </source>
</reference>
<proteinExistence type="predicted"/>